<proteinExistence type="predicted"/>
<comment type="caution">
    <text evidence="1">The sequence shown here is derived from an EMBL/GenBank/DDBJ whole genome shotgun (WGS) entry which is preliminary data.</text>
</comment>
<gene>
    <name evidence="1" type="ORF">MSPICULIGERA_LOCUS3062</name>
</gene>
<accession>A0AA36CAD5</accession>
<evidence type="ECO:0000313" key="1">
    <source>
        <dbReference type="EMBL" id="CAJ0564386.1"/>
    </source>
</evidence>
<dbReference type="Proteomes" id="UP001177023">
    <property type="component" value="Unassembled WGS sequence"/>
</dbReference>
<keyword evidence="2" id="KW-1185">Reference proteome</keyword>
<reference evidence="1" key="1">
    <citation type="submission" date="2023-06" db="EMBL/GenBank/DDBJ databases">
        <authorList>
            <person name="Delattre M."/>
        </authorList>
    </citation>
    <scope>NUCLEOTIDE SEQUENCE</scope>
    <source>
        <strain evidence="1">AF72</strain>
    </source>
</reference>
<dbReference type="AlphaFoldDB" id="A0AA36CAD5"/>
<name>A0AA36CAD5_9BILA</name>
<organism evidence="1 2">
    <name type="scientific">Mesorhabditis spiculigera</name>
    <dbReference type="NCBI Taxonomy" id="96644"/>
    <lineage>
        <taxon>Eukaryota</taxon>
        <taxon>Metazoa</taxon>
        <taxon>Ecdysozoa</taxon>
        <taxon>Nematoda</taxon>
        <taxon>Chromadorea</taxon>
        <taxon>Rhabditida</taxon>
        <taxon>Rhabditina</taxon>
        <taxon>Rhabditomorpha</taxon>
        <taxon>Rhabditoidea</taxon>
        <taxon>Rhabditidae</taxon>
        <taxon>Mesorhabditinae</taxon>
        <taxon>Mesorhabditis</taxon>
    </lineage>
</organism>
<dbReference type="EMBL" id="CATQJA010000870">
    <property type="protein sequence ID" value="CAJ0564386.1"/>
    <property type="molecule type" value="Genomic_DNA"/>
</dbReference>
<feature type="non-terminal residue" evidence="1">
    <location>
        <position position="154"/>
    </location>
</feature>
<sequence>MRFSKVEKLLWLCLLGNVSSALHCIQYHRNVDDFDGKSKKNTTCSGDMCWIYYNNHSSQIWSRDCMTGFNHADYCNSEPLTFNTKKQTATLARKALQSRDLSTNGYTCLWASPFQEVNTTMEDWATNSFPSWNMAELKSTTIEPDATERGTGFL</sequence>
<protein>
    <submittedName>
        <fullName evidence="1">Uncharacterized protein</fullName>
    </submittedName>
</protein>
<evidence type="ECO:0000313" key="2">
    <source>
        <dbReference type="Proteomes" id="UP001177023"/>
    </source>
</evidence>